<reference evidence="3" key="1">
    <citation type="submission" date="2016-11" db="EMBL/GenBank/DDBJ databases">
        <authorList>
            <person name="Varghese N."/>
            <person name="Submissions S."/>
        </authorList>
    </citation>
    <scope>NUCLEOTIDE SEQUENCE [LARGE SCALE GENOMIC DNA]</scope>
    <source>
        <strain evidence="3">DSM 17456</strain>
    </source>
</reference>
<dbReference type="InterPro" id="IPR054615">
    <property type="entry name" value="Symport_access"/>
</dbReference>
<evidence type="ECO:0000256" key="1">
    <source>
        <dbReference type="SAM" id="Phobius"/>
    </source>
</evidence>
<keyword evidence="1" id="KW-0472">Membrane</keyword>
<proteinExistence type="predicted"/>
<dbReference type="EMBL" id="FSRG01000005">
    <property type="protein sequence ID" value="SIO19486.1"/>
    <property type="molecule type" value="Genomic_DNA"/>
</dbReference>
<name>A0A1N6HIC8_9BACT</name>
<sequence length="53" mass="5719">MLLGLGSFETALPYWLCIISTIGCVAYGIANWNNAGTPDKINIESLVQESTDN</sequence>
<dbReference type="RefSeq" id="WP_175566022.1">
    <property type="nucleotide sequence ID" value="NZ_FSRG01000005.1"/>
</dbReference>
<feature type="transmembrane region" description="Helical" evidence="1">
    <location>
        <begin position="12"/>
        <end position="30"/>
    </location>
</feature>
<dbReference type="Proteomes" id="UP000184694">
    <property type="component" value="Unassembled WGS sequence"/>
</dbReference>
<keyword evidence="3" id="KW-1185">Reference proteome</keyword>
<accession>A0A1N6HIC8</accession>
<dbReference type="AlphaFoldDB" id="A0A1N6HIC8"/>
<dbReference type="NCBIfam" id="NF045580">
    <property type="entry name" value="symport_access"/>
    <property type="match status" value="1"/>
</dbReference>
<keyword evidence="1" id="KW-1133">Transmembrane helix</keyword>
<gene>
    <name evidence="2" type="ORF">SAMN02745161_2225</name>
</gene>
<evidence type="ECO:0000313" key="2">
    <source>
        <dbReference type="EMBL" id="SIO19486.1"/>
    </source>
</evidence>
<keyword evidence="1" id="KW-0812">Transmembrane</keyword>
<evidence type="ECO:0000313" key="3">
    <source>
        <dbReference type="Proteomes" id="UP000184694"/>
    </source>
</evidence>
<protein>
    <submittedName>
        <fullName evidence="2">Uncharacterized protein</fullName>
    </submittedName>
</protein>
<organism evidence="2 3">
    <name type="scientific">Halodesulfovibrio marinisediminis DSM 17456</name>
    <dbReference type="NCBI Taxonomy" id="1121457"/>
    <lineage>
        <taxon>Bacteria</taxon>
        <taxon>Pseudomonadati</taxon>
        <taxon>Thermodesulfobacteriota</taxon>
        <taxon>Desulfovibrionia</taxon>
        <taxon>Desulfovibrionales</taxon>
        <taxon>Desulfovibrionaceae</taxon>
        <taxon>Halodesulfovibrio</taxon>
    </lineage>
</organism>